<proteinExistence type="predicted"/>
<organism evidence="2 3">
    <name type="scientific">Pelomonas lactea</name>
    <dbReference type="NCBI Taxonomy" id="3299030"/>
    <lineage>
        <taxon>Bacteria</taxon>
        <taxon>Pseudomonadati</taxon>
        <taxon>Pseudomonadota</taxon>
        <taxon>Betaproteobacteria</taxon>
        <taxon>Burkholderiales</taxon>
        <taxon>Sphaerotilaceae</taxon>
        <taxon>Roseateles</taxon>
    </lineage>
</organism>
<evidence type="ECO:0000313" key="2">
    <source>
        <dbReference type="EMBL" id="MFG6462189.1"/>
    </source>
</evidence>
<reference evidence="2 3" key="1">
    <citation type="submission" date="2024-08" db="EMBL/GenBank/DDBJ databases">
        <authorList>
            <person name="Lu H."/>
        </authorList>
    </citation>
    <scope>NUCLEOTIDE SEQUENCE [LARGE SCALE GENOMIC DNA]</scope>
    <source>
        <strain evidence="2 3">DXS20W</strain>
    </source>
</reference>
<feature type="transmembrane region" description="Helical" evidence="1">
    <location>
        <begin position="161"/>
        <end position="180"/>
    </location>
</feature>
<protein>
    <recommendedName>
        <fullName evidence="4">DUF3592 domain-containing protein</fullName>
    </recommendedName>
</protein>
<dbReference type="RefSeq" id="WP_394511057.1">
    <property type="nucleotide sequence ID" value="NZ_JBIGHX010000003.1"/>
</dbReference>
<gene>
    <name evidence="2" type="ORF">ACG04Q_11465</name>
</gene>
<evidence type="ECO:0000256" key="1">
    <source>
        <dbReference type="SAM" id="Phobius"/>
    </source>
</evidence>
<dbReference type="EMBL" id="JBIGHX010000003">
    <property type="protein sequence ID" value="MFG6462189.1"/>
    <property type="molecule type" value="Genomic_DNA"/>
</dbReference>
<keyword evidence="1" id="KW-0812">Transmembrane</keyword>
<keyword evidence="1" id="KW-0472">Membrane</keyword>
<dbReference type="Proteomes" id="UP001606302">
    <property type="component" value="Unassembled WGS sequence"/>
</dbReference>
<sequence>MAIEWAVVGEVAKPLFGALVGALGKSWAERKPKVITFYGSVSTHEVRLPGQDPFRVFTHEVVVRNIGKKPAKNVRLPHLNPPDYFVRPPTQYAIEPNPSTGSSDIVIPLMVPGEEALVSYLYQPPMKAHDVNLPIKHDDGFALVKDVHLQPKLPVAVERTAAALVLLGLGTMGYMLYLGVRAALRFAGWP</sequence>
<keyword evidence="1" id="KW-1133">Transmembrane helix</keyword>
<comment type="caution">
    <text evidence="2">The sequence shown here is derived from an EMBL/GenBank/DDBJ whole genome shotgun (WGS) entry which is preliminary data.</text>
</comment>
<evidence type="ECO:0008006" key="4">
    <source>
        <dbReference type="Google" id="ProtNLM"/>
    </source>
</evidence>
<keyword evidence="3" id="KW-1185">Reference proteome</keyword>
<name>A0ABW7GK17_9BURK</name>
<accession>A0ABW7GK17</accession>
<evidence type="ECO:0000313" key="3">
    <source>
        <dbReference type="Proteomes" id="UP001606302"/>
    </source>
</evidence>